<keyword evidence="7" id="KW-1185">Reference proteome</keyword>
<dbReference type="EC" id="4.2.-.-" evidence="4"/>
<evidence type="ECO:0000259" key="5">
    <source>
        <dbReference type="Pfam" id="PF04073"/>
    </source>
</evidence>
<name>A0ABY3PBX3_9STAP</name>
<dbReference type="InterPro" id="IPR004369">
    <property type="entry name" value="Prolyl-tRNA_editing_YbaK/EbsC"/>
</dbReference>
<gene>
    <name evidence="6" type="primary">ybaK</name>
    <name evidence="6" type="ORF">LN051_09505</name>
</gene>
<sequence>MTKKTNAMRRLDREKVRYDIRTFEVSEMHVDGEEVAKKIDVPSEFVYKTLVLENKQHEHFVFVIPVSAHLDMKKAAQAVRQKKLQLMPLDDLKRVTGYVRGGCSPIGMKAELPTVFDNAMFAYDCIFVSAGQRGIQMGVNPDALATVAHAHRATVTITAE</sequence>
<proteinExistence type="inferred from homology"/>
<dbReference type="InterPro" id="IPR036754">
    <property type="entry name" value="YbaK/aa-tRNA-synt-asso_dom_sf"/>
</dbReference>
<dbReference type="PANTHER" id="PTHR30411:SF0">
    <property type="entry name" value="CYS-TRNA(PRO)_CYS-TRNA(CYS) DEACYLASE YBAK"/>
    <property type="match status" value="1"/>
</dbReference>
<dbReference type="RefSeq" id="WP_229292296.1">
    <property type="nucleotide sequence ID" value="NZ_CP086654.1"/>
</dbReference>
<evidence type="ECO:0000256" key="3">
    <source>
        <dbReference type="ARBA" id="ARBA00023239"/>
    </source>
</evidence>
<dbReference type="InterPro" id="IPR007214">
    <property type="entry name" value="YbaK/aa-tRNA-synth-assoc-dom"/>
</dbReference>
<evidence type="ECO:0000256" key="4">
    <source>
        <dbReference type="PIRNR" id="PIRNR006181"/>
    </source>
</evidence>
<dbReference type="CDD" id="cd00002">
    <property type="entry name" value="YbaK_deacylase"/>
    <property type="match status" value="1"/>
</dbReference>
<dbReference type="Proteomes" id="UP001197626">
    <property type="component" value="Chromosome"/>
</dbReference>
<dbReference type="EMBL" id="CP086654">
    <property type="protein sequence ID" value="UEX89791.1"/>
    <property type="molecule type" value="Genomic_DNA"/>
</dbReference>
<dbReference type="SUPFAM" id="SSF55826">
    <property type="entry name" value="YbaK/ProRS associated domain"/>
    <property type="match status" value="1"/>
</dbReference>
<evidence type="ECO:0000313" key="7">
    <source>
        <dbReference type="Proteomes" id="UP001197626"/>
    </source>
</evidence>
<feature type="domain" description="YbaK/aminoacyl-tRNA synthetase-associated" evidence="5">
    <location>
        <begin position="33"/>
        <end position="145"/>
    </location>
</feature>
<protein>
    <recommendedName>
        <fullName evidence="4">Cys-tRNA(Pro)/Cys-tRNA(Cys) deacylase</fullName>
        <ecNumber evidence="4">4.2.-.-</ecNumber>
    </recommendedName>
</protein>
<dbReference type="PANTHER" id="PTHR30411">
    <property type="entry name" value="CYTOPLASMIC PROTEIN"/>
    <property type="match status" value="1"/>
</dbReference>
<evidence type="ECO:0000256" key="1">
    <source>
        <dbReference type="ARBA" id="ARBA00009798"/>
    </source>
</evidence>
<accession>A0ABY3PBX3</accession>
<comment type="similarity">
    <text evidence="1 4">Belongs to the prolyl-tRNA editing family. YbaK/EbsC subfamily.</text>
</comment>
<keyword evidence="2 4" id="KW-0648">Protein biosynthesis</keyword>
<dbReference type="Pfam" id="PF04073">
    <property type="entry name" value="tRNA_edit"/>
    <property type="match status" value="1"/>
</dbReference>
<dbReference type="PIRSF" id="PIRSF006181">
    <property type="entry name" value="EbsC_YbaK"/>
    <property type="match status" value="1"/>
</dbReference>
<keyword evidence="3 4" id="KW-0456">Lyase</keyword>
<evidence type="ECO:0000256" key="2">
    <source>
        <dbReference type="ARBA" id="ARBA00022917"/>
    </source>
</evidence>
<dbReference type="NCBIfam" id="TIGR00011">
    <property type="entry name" value="YbaK_EbsC"/>
    <property type="match status" value="1"/>
</dbReference>
<dbReference type="Gene3D" id="3.90.960.10">
    <property type="entry name" value="YbaK/aminoacyl-tRNA synthetase-associated domain"/>
    <property type="match status" value="1"/>
</dbReference>
<evidence type="ECO:0000313" key="6">
    <source>
        <dbReference type="EMBL" id="UEX89791.1"/>
    </source>
</evidence>
<reference evidence="6 7" key="1">
    <citation type="journal article" date="2022" name="Pathogens">
        <title>Staphylococcus ratti sp. nov. Isolated from a Lab Rat.</title>
        <authorList>
            <person name="Kovarovic V."/>
            <person name="Sedlacek I."/>
            <person name="Petras P."/>
            <person name="Kralova S."/>
            <person name="Maslanova I."/>
            <person name="Svec P."/>
            <person name="Neumann-Schaal M."/>
            <person name="Botka T."/>
            <person name="Gelbicova T."/>
            <person name="Stankova E."/>
            <person name="Doskar J."/>
            <person name="Pantucek R."/>
        </authorList>
    </citation>
    <scope>NUCLEOTIDE SEQUENCE [LARGE SCALE GENOMIC DNA]</scope>
    <source>
        <strain evidence="6 7">CCM 9025</strain>
    </source>
</reference>
<organism evidence="6 7">
    <name type="scientific">Staphylococcus ratti</name>
    <dbReference type="NCBI Taxonomy" id="2892440"/>
    <lineage>
        <taxon>Bacteria</taxon>
        <taxon>Bacillati</taxon>
        <taxon>Bacillota</taxon>
        <taxon>Bacilli</taxon>
        <taxon>Bacillales</taxon>
        <taxon>Staphylococcaceae</taxon>
        <taxon>Staphylococcus</taxon>
    </lineage>
</organism>